<gene>
    <name evidence="1" type="ORF">C9994_06930</name>
</gene>
<accession>A0A2T4DRU6</accession>
<protein>
    <submittedName>
        <fullName evidence="1">Uncharacterized protein</fullName>
    </submittedName>
</protein>
<organism evidence="1 2">
    <name type="scientific">Marivirga lumbricoides</name>
    <dbReference type="NCBI Taxonomy" id="1046115"/>
    <lineage>
        <taxon>Bacteria</taxon>
        <taxon>Pseudomonadati</taxon>
        <taxon>Bacteroidota</taxon>
        <taxon>Cytophagia</taxon>
        <taxon>Cytophagales</taxon>
        <taxon>Marivirgaceae</taxon>
        <taxon>Marivirga</taxon>
    </lineage>
</organism>
<evidence type="ECO:0000313" key="1">
    <source>
        <dbReference type="EMBL" id="PTB96517.1"/>
    </source>
</evidence>
<comment type="caution">
    <text evidence="1">The sequence shown here is derived from an EMBL/GenBank/DDBJ whole genome shotgun (WGS) entry which is preliminary data.</text>
</comment>
<name>A0A2T4DRU6_9BACT</name>
<dbReference type="AlphaFoldDB" id="A0A2T4DRU6"/>
<evidence type="ECO:0000313" key="2">
    <source>
        <dbReference type="Proteomes" id="UP000240608"/>
    </source>
</evidence>
<dbReference type="Proteomes" id="UP000240608">
    <property type="component" value="Unassembled WGS sequence"/>
</dbReference>
<dbReference type="EMBL" id="PYVU01000047">
    <property type="protein sequence ID" value="PTB96517.1"/>
    <property type="molecule type" value="Genomic_DNA"/>
</dbReference>
<proteinExistence type="predicted"/>
<sequence>MSSAIFLLKNNNRKTEKGSIRATLFAYNHKTMNGNQPFTERFQPKPYTFNDTGIVPKVGRVVKIV</sequence>
<reference evidence="1 2" key="1">
    <citation type="submission" date="2018-03" db="EMBL/GenBank/DDBJ databases">
        <title>Cross-interface Injection: A General Nanoliter Liquid Handling Method Applied to Single Cells Genome Amplification Automated Nanoliter Liquid Handling Applied to Single Cell Multiple Displacement Amplification.</title>
        <authorList>
            <person name="Yun J."/>
            <person name="Xu P."/>
            <person name="Xu J."/>
            <person name="Dai X."/>
            <person name="Wang Y."/>
            <person name="Zheng X."/>
            <person name="Cao C."/>
            <person name="Yi Q."/>
            <person name="Zhu Y."/>
            <person name="Wang L."/>
            <person name="Dong Z."/>
            <person name="Huang Y."/>
            <person name="Huang L."/>
            <person name="Du W."/>
        </authorList>
    </citation>
    <scope>NUCLEOTIDE SEQUENCE [LARGE SCALE GENOMIC DNA]</scope>
    <source>
        <strain evidence="1 2">Z-D1-2</strain>
    </source>
</reference>